<evidence type="ECO:0000313" key="2">
    <source>
        <dbReference type="Proteomes" id="UP000184600"/>
    </source>
</evidence>
<organism evidence="1 2">
    <name type="scientific">Vibrio quintilis</name>
    <dbReference type="NCBI Taxonomy" id="1117707"/>
    <lineage>
        <taxon>Bacteria</taxon>
        <taxon>Pseudomonadati</taxon>
        <taxon>Pseudomonadota</taxon>
        <taxon>Gammaproteobacteria</taxon>
        <taxon>Vibrionales</taxon>
        <taxon>Vibrionaceae</taxon>
        <taxon>Vibrio</taxon>
    </lineage>
</organism>
<accession>A0A1M7YP59</accession>
<dbReference type="RefSeq" id="WP_073579321.1">
    <property type="nucleotide sequence ID" value="NZ_AP024898.1"/>
</dbReference>
<evidence type="ECO:0000313" key="1">
    <source>
        <dbReference type="EMBL" id="SHO54408.1"/>
    </source>
</evidence>
<protein>
    <submittedName>
        <fullName evidence="1">Uncharacterized protein</fullName>
    </submittedName>
</protein>
<reference evidence="2" key="1">
    <citation type="submission" date="2016-12" db="EMBL/GenBank/DDBJ databases">
        <authorList>
            <person name="Rodrigo-Torres L."/>
            <person name="Arahal R.D."/>
            <person name="Lucena T."/>
        </authorList>
    </citation>
    <scope>NUCLEOTIDE SEQUENCE [LARGE SCALE GENOMIC DNA]</scope>
</reference>
<gene>
    <name evidence="1" type="ORF">VQ7734_00122</name>
</gene>
<dbReference type="EMBL" id="FRFG01000003">
    <property type="protein sequence ID" value="SHO54408.1"/>
    <property type="molecule type" value="Genomic_DNA"/>
</dbReference>
<dbReference type="OrthoDB" id="5863912at2"/>
<dbReference type="AlphaFoldDB" id="A0A1M7YP59"/>
<name>A0A1M7YP59_9VIBR</name>
<sequence>MQMVPVSDFLPTLRSMVSNAITMDMKTAVVQSAVKFCRESKVLTHERSIETVYAGMTVKVVDSSGVNRRTPGAIKSSEIVSVKAGDDDLDSGTDYAMTGLDSIKFNDDFNDVEFIAVVEPQSGTQHLPQILLTDWCDVICHGAASILDSKSSGPELQMTSFHEREFTEGIRRAYRWRIDSLPELNPTPARRKAQRTFF</sequence>
<dbReference type="STRING" id="1117707.VQ7734_00122"/>
<keyword evidence="2" id="KW-1185">Reference proteome</keyword>
<dbReference type="Proteomes" id="UP000184600">
    <property type="component" value="Unassembled WGS sequence"/>
</dbReference>
<proteinExistence type="predicted"/>